<dbReference type="EMBL" id="CP009248">
    <property type="protein sequence ID" value="APT90033.1"/>
    <property type="molecule type" value="Genomic_DNA"/>
</dbReference>
<reference evidence="10 11" key="1">
    <citation type="submission" date="2014-08" db="EMBL/GenBank/DDBJ databases">
        <title>Complete genome sequence of Corynebacterium sphenisci CECT 5990(T) (=DSM 44792(T)), isolated from healthy wild penguins.</title>
        <authorList>
            <person name="Ruckert C."/>
            <person name="Albersmeier A."/>
            <person name="Winkler A."/>
            <person name="Kalinowski J."/>
        </authorList>
    </citation>
    <scope>NUCLEOTIDE SEQUENCE [LARGE SCALE GENOMIC DNA]</scope>
    <source>
        <strain evidence="10 11">DSM 44792</strain>
    </source>
</reference>
<dbReference type="GO" id="GO:0005886">
    <property type="term" value="C:plasma membrane"/>
    <property type="evidence" value="ECO:0007669"/>
    <property type="project" value="UniProtKB-SubCell"/>
</dbReference>
<keyword evidence="11" id="KW-1185">Reference proteome</keyword>
<dbReference type="STRING" id="1437874.CSPHI_01865"/>
<evidence type="ECO:0000313" key="11">
    <source>
        <dbReference type="Proteomes" id="UP000185469"/>
    </source>
</evidence>
<feature type="transmembrane region" description="Helical" evidence="8">
    <location>
        <begin position="270"/>
        <end position="292"/>
    </location>
</feature>
<gene>
    <name evidence="10" type="ORF">CSPHI_01865</name>
</gene>
<evidence type="ECO:0000259" key="9">
    <source>
        <dbReference type="Pfam" id="PF01757"/>
    </source>
</evidence>
<sequence length="642" mass="67694">MSTTAAAQDAPAAAAPRPGRIRRVPAIDGLRGLAVAAVVAYHFFRPVLPGGYLGVDVFFVLSGFLITSLLIREHATTGRIDLPRFWVRRVRRILPAAVLVLVAGTAAAGAVGGDPAVGLGLQFAGTLAFVNNWTQIASAQSYFADQGVQVFAHYWSLAVEEQFYILWPPLVAGGYLLLRRRRGRGRRRVDRPDGRFGRAPVALALAGAAASAAWMARLHLPGEDPTRVYYGTDTHAFGLLLGAALAFALTTGAPSPVADSWPQDRGPLRGRAAAAVAGVAGLGVLAVLFVLLADTADITYRGGLAAASAATAAVLLSVVRGAGPVPALFGTAVMRWLGERSFSLYLWHWPAMVLISAVLARTPAREVPALPGLLALAVSLPAAHWSYRWVETPIRRRGYRAVAAELAAAAPRLRLGVPATGVALAAAAAVAIATAPQQTRLEADLAAAAATRDRAEAAEDAAVTEHRELPEGDRITAIGDSVLLATAEALREEWPGIYVDGAVSRHWDAVPPILEGMEAAGTLDPFVVLGFGTNGPAAGAGEDLLDRILDSLGEDRVVVLVLPYGDRWYMPEAEAEVLAAARARDNVYVADWCHAAKADRDRLRADLVHPTPPGAVAYVAAIRRALDQWAEDDKEIPGVCGT</sequence>
<feature type="transmembrane region" description="Helical" evidence="8">
    <location>
        <begin position="236"/>
        <end position="258"/>
    </location>
</feature>
<evidence type="ECO:0000256" key="7">
    <source>
        <dbReference type="ARBA" id="ARBA00023315"/>
    </source>
</evidence>
<dbReference type="GO" id="GO:0009103">
    <property type="term" value="P:lipopolysaccharide biosynthetic process"/>
    <property type="evidence" value="ECO:0007669"/>
    <property type="project" value="TreeGrafter"/>
</dbReference>
<dbReference type="GO" id="GO:0016747">
    <property type="term" value="F:acyltransferase activity, transferring groups other than amino-acyl groups"/>
    <property type="evidence" value="ECO:0007669"/>
    <property type="project" value="InterPro"/>
</dbReference>
<keyword evidence="7 10" id="KW-0012">Acyltransferase</keyword>
<evidence type="ECO:0000256" key="2">
    <source>
        <dbReference type="ARBA" id="ARBA00022475"/>
    </source>
</evidence>
<keyword evidence="6 8" id="KW-0472">Membrane</keyword>
<dbReference type="Proteomes" id="UP000185469">
    <property type="component" value="Chromosome"/>
</dbReference>
<feature type="transmembrane region" description="Helical" evidence="8">
    <location>
        <begin position="50"/>
        <end position="71"/>
    </location>
</feature>
<feature type="transmembrane region" description="Helical" evidence="8">
    <location>
        <begin position="162"/>
        <end position="178"/>
    </location>
</feature>
<proteinExistence type="predicted"/>
<protein>
    <submittedName>
        <fullName evidence="10">Lipopolysaccharide modification acyltransferase</fullName>
    </submittedName>
</protein>
<dbReference type="OrthoDB" id="3404679at2"/>
<keyword evidence="4 8" id="KW-0812">Transmembrane</keyword>
<dbReference type="InterPro" id="IPR002656">
    <property type="entry name" value="Acyl_transf_3_dom"/>
</dbReference>
<name>A0A1L7CW06_9CORY</name>
<accession>A0A1L7CW06</accession>
<keyword evidence="2" id="KW-1003">Cell membrane</keyword>
<evidence type="ECO:0000256" key="3">
    <source>
        <dbReference type="ARBA" id="ARBA00022679"/>
    </source>
</evidence>
<keyword evidence="3 10" id="KW-0808">Transferase</keyword>
<dbReference type="InterPro" id="IPR036514">
    <property type="entry name" value="SGNH_hydro_sf"/>
</dbReference>
<comment type="subcellular location">
    <subcellularLocation>
        <location evidence="1">Cell membrane</location>
        <topology evidence="1">Multi-pass membrane protein</topology>
    </subcellularLocation>
</comment>
<dbReference type="AlphaFoldDB" id="A0A1L7CW06"/>
<dbReference type="SUPFAM" id="SSF52266">
    <property type="entry name" value="SGNH hydrolase"/>
    <property type="match status" value="1"/>
</dbReference>
<feature type="transmembrane region" description="Helical" evidence="8">
    <location>
        <begin position="304"/>
        <end position="323"/>
    </location>
</feature>
<feature type="transmembrane region" description="Helical" evidence="8">
    <location>
        <begin position="370"/>
        <end position="390"/>
    </location>
</feature>
<dbReference type="Pfam" id="PF01757">
    <property type="entry name" value="Acyl_transf_3"/>
    <property type="match status" value="1"/>
</dbReference>
<evidence type="ECO:0000256" key="8">
    <source>
        <dbReference type="SAM" id="Phobius"/>
    </source>
</evidence>
<feature type="transmembrane region" description="Helical" evidence="8">
    <location>
        <begin position="344"/>
        <end position="364"/>
    </location>
</feature>
<feature type="transmembrane region" description="Helical" evidence="8">
    <location>
        <begin position="92"/>
        <end position="111"/>
    </location>
</feature>
<evidence type="ECO:0000256" key="1">
    <source>
        <dbReference type="ARBA" id="ARBA00004651"/>
    </source>
</evidence>
<evidence type="ECO:0000256" key="6">
    <source>
        <dbReference type="ARBA" id="ARBA00023136"/>
    </source>
</evidence>
<organism evidence="10 11">
    <name type="scientific">Corynebacterium sphenisci DSM 44792</name>
    <dbReference type="NCBI Taxonomy" id="1437874"/>
    <lineage>
        <taxon>Bacteria</taxon>
        <taxon>Bacillati</taxon>
        <taxon>Actinomycetota</taxon>
        <taxon>Actinomycetes</taxon>
        <taxon>Mycobacteriales</taxon>
        <taxon>Corynebacteriaceae</taxon>
        <taxon>Corynebacterium</taxon>
    </lineage>
</organism>
<dbReference type="PANTHER" id="PTHR23028">
    <property type="entry name" value="ACETYLTRANSFERASE"/>
    <property type="match status" value="1"/>
</dbReference>
<dbReference type="PANTHER" id="PTHR23028:SF53">
    <property type="entry name" value="ACYL_TRANSF_3 DOMAIN-CONTAINING PROTEIN"/>
    <property type="match status" value="1"/>
</dbReference>
<dbReference type="Gene3D" id="3.40.50.1110">
    <property type="entry name" value="SGNH hydrolase"/>
    <property type="match status" value="1"/>
</dbReference>
<evidence type="ECO:0000256" key="4">
    <source>
        <dbReference type="ARBA" id="ARBA00022692"/>
    </source>
</evidence>
<dbReference type="KEGG" id="csph:CSPHI_01865"/>
<evidence type="ECO:0000256" key="5">
    <source>
        <dbReference type="ARBA" id="ARBA00022989"/>
    </source>
</evidence>
<dbReference type="RefSeq" id="WP_075691239.1">
    <property type="nucleotide sequence ID" value="NZ_CP009248.1"/>
</dbReference>
<feature type="domain" description="Acyltransferase 3" evidence="9">
    <location>
        <begin position="25"/>
        <end position="380"/>
    </location>
</feature>
<dbReference type="InterPro" id="IPR050879">
    <property type="entry name" value="Acyltransferase_3"/>
</dbReference>
<feature type="transmembrane region" description="Helical" evidence="8">
    <location>
        <begin position="199"/>
        <end position="216"/>
    </location>
</feature>
<evidence type="ECO:0000313" key="10">
    <source>
        <dbReference type="EMBL" id="APT90033.1"/>
    </source>
</evidence>
<keyword evidence="5 8" id="KW-1133">Transmembrane helix</keyword>